<feature type="domain" description="AAA" evidence="1">
    <location>
        <begin position="22"/>
        <end position="131"/>
    </location>
</feature>
<dbReference type="Proteomes" id="UP001247307">
    <property type="component" value="Unassembled WGS sequence"/>
</dbReference>
<dbReference type="Pfam" id="PF13173">
    <property type="entry name" value="AAA_14"/>
    <property type="match status" value="1"/>
</dbReference>
<proteinExistence type="predicted"/>
<reference evidence="2" key="1">
    <citation type="submission" date="2023-07" db="EMBL/GenBank/DDBJ databases">
        <title>Sequencing the genomes of 1000 actinobacteria strains.</title>
        <authorList>
            <person name="Klenk H.-P."/>
        </authorList>
    </citation>
    <scope>NUCLEOTIDE SEQUENCE</scope>
    <source>
        <strain evidence="2">DSM 13988</strain>
    </source>
</reference>
<dbReference type="EMBL" id="JAVDUI010000001">
    <property type="protein sequence ID" value="MDR6891540.1"/>
    <property type="molecule type" value="Genomic_DNA"/>
</dbReference>
<dbReference type="PANTHER" id="PTHR43566">
    <property type="entry name" value="CONSERVED PROTEIN"/>
    <property type="match status" value="1"/>
</dbReference>
<dbReference type="InterPro" id="IPR041682">
    <property type="entry name" value="AAA_14"/>
</dbReference>
<gene>
    <name evidence="2" type="ORF">J2S35_000480</name>
</gene>
<accession>A0AAE3YE54</accession>
<name>A0AAE3YE54_9MICC</name>
<dbReference type="AlphaFoldDB" id="A0AAE3YE54"/>
<comment type="caution">
    <text evidence="2">The sequence shown here is derived from an EMBL/GenBank/DDBJ whole genome shotgun (WGS) entry which is preliminary data.</text>
</comment>
<evidence type="ECO:0000313" key="3">
    <source>
        <dbReference type="Proteomes" id="UP001247307"/>
    </source>
</evidence>
<protein>
    <recommendedName>
        <fullName evidence="1">AAA domain-containing protein</fullName>
    </recommendedName>
</protein>
<dbReference type="RefSeq" id="WP_309849441.1">
    <property type="nucleotide sequence ID" value="NZ_BAAAIU010000022.1"/>
</dbReference>
<sequence>MGGSLTQAIPDSGDELFPVVGALALDGAKAVGKTTTAEQRVVGPAKLDSKAVRAPVVADPESILRRARPQLIDEWQQVPEVWDVVQRAVDDDSSGGQFLLAGSASPQDGTIQHSGAGWIGRLRMRSMTIPERGLVEPTVGLSQLLRGRADIQGESPMALPDYVDEIVASGFPGMRGLSGRARRFQLDAYRRSDGLGVLPLALLGP</sequence>
<dbReference type="PANTHER" id="PTHR43566:SF2">
    <property type="entry name" value="DUF4143 DOMAIN-CONTAINING PROTEIN"/>
    <property type="match status" value="1"/>
</dbReference>
<organism evidence="2 3">
    <name type="scientific">Falsarthrobacter nasiphocae</name>
    <dbReference type="NCBI Taxonomy" id="189863"/>
    <lineage>
        <taxon>Bacteria</taxon>
        <taxon>Bacillati</taxon>
        <taxon>Actinomycetota</taxon>
        <taxon>Actinomycetes</taxon>
        <taxon>Micrococcales</taxon>
        <taxon>Micrococcaceae</taxon>
        <taxon>Falsarthrobacter</taxon>
    </lineage>
</organism>
<evidence type="ECO:0000259" key="1">
    <source>
        <dbReference type="Pfam" id="PF13173"/>
    </source>
</evidence>
<keyword evidence="3" id="KW-1185">Reference proteome</keyword>
<evidence type="ECO:0000313" key="2">
    <source>
        <dbReference type="EMBL" id="MDR6891540.1"/>
    </source>
</evidence>